<evidence type="ECO:0000259" key="2">
    <source>
        <dbReference type="Pfam" id="PF20151"/>
    </source>
</evidence>
<sequence>MSTSPAVRYVPLNTDSPAVFRGARVSNYLTAAFVTLLLYDHVISLDKEVEWIWTLRWRLPKMIFIINRYLITLLLLLACFTDFMYPLPVSVHLSYLPVFNMVIAR</sequence>
<dbReference type="InParanoid" id="A0A0C3C079"/>
<protein>
    <recommendedName>
        <fullName evidence="2">DUF6533 domain-containing protein</fullName>
    </recommendedName>
</protein>
<evidence type="ECO:0000313" key="4">
    <source>
        <dbReference type="Proteomes" id="UP000054166"/>
    </source>
</evidence>
<dbReference type="EMBL" id="KN832970">
    <property type="protein sequence ID" value="KIM92228.1"/>
    <property type="molecule type" value="Genomic_DNA"/>
</dbReference>
<dbReference type="HOGENOM" id="CLU_2237589_0_0_1"/>
<dbReference type="Proteomes" id="UP000054166">
    <property type="component" value="Unassembled WGS sequence"/>
</dbReference>
<gene>
    <name evidence="3" type="ORF">PILCRDRAFT_115963</name>
</gene>
<feature type="transmembrane region" description="Helical" evidence="1">
    <location>
        <begin position="66"/>
        <end position="87"/>
    </location>
</feature>
<dbReference type="InterPro" id="IPR045340">
    <property type="entry name" value="DUF6533"/>
</dbReference>
<reference evidence="3 4" key="1">
    <citation type="submission" date="2014-04" db="EMBL/GenBank/DDBJ databases">
        <authorList>
            <consortium name="DOE Joint Genome Institute"/>
            <person name="Kuo A."/>
            <person name="Tarkka M."/>
            <person name="Buscot F."/>
            <person name="Kohler A."/>
            <person name="Nagy L.G."/>
            <person name="Floudas D."/>
            <person name="Copeland A."/>
            <person name="Barry K.W."/>
            <person name="Cichocki N."/>
            <person name="Veneault-Fourrey C."/>
            <person name="LaButti K."/>
            <person name="Lindquist E.A."/>
            <person name="Lipzen A."/>
            <person name="Lundell T."/>
            <person name="Morin E."/>
            <person name="Murat C."/>
            <person name="Sun H."/>
            <person name="Tunlid A."/>
            <person name="Henrissat B."/>
            <person name="Grigoriev I.V."/>
            <person name="Hibbett D.S."/>
            <person name="Martin F."/>
            <person name="Nordberg H.P."/>
            <person name="Cantor M.N."/>
            <person name="Hua S.X."/>
        </authorList>
    </citation>
    <scope>NUCLEOTIDE SEQUENCE [LARGE SCALE GENOMIC DNA]</scope>
    <source>
        <strain evidence="3 4">F 1598</strain>
    </source>
</reference>
<proteinExistence type="predicted"/>
<keyword evidence="1" id="KW-0472">Membrane</keyword>
<accession>A0A0C3C079</accession>
<keyword evidence="1" id="KW-1133">Transmembrane helix</keyword>
<feature type="domain" description="DUF6533" evidence="2">
    <location>
        <begin position="28"/>
        <end position="71"/>
    </location>
</feature>
<keyword evidence="4" id="KW-1185">Reference proteome</keyword>
<name>A0A0C3C079_PILCF</name>
<keyword evidence="1" id="KW-0812">Transmembrane</keyword>
<evidence type="ECO:0000256" key="1">
    <source>
        <dbReference type="SAM" id="Phobius"/>
    </source>
</evidence>
<dbReference type="AlphaFoldDB" id="A0A0C3C079"/>
<organism evidence="3 4">
    <name type="scientific">Piloderma croceum (strain F 1598)</name>
    <dbReference type="NCBI Taxonomy" id="765440"/>
    <lineage>
        <taxon>Eukaryota</taxon>
        <taxon>Fungi</taxon>
        <taxon>Dikarya</taxon>
        <taxon>Basidiomycota</taxon>
        <taxon>Agaricomycotina</taxon>
        <taxon>Agaricomycetes</taxon>
        <taxon>Agaricomycetidae</taxon>
        <taxon>Atheliales</taxon>
        <taxon>Atheliaceae</taxon>
        <taxon>Piloderma</taxon>
    </lineage>
</organism>
<reference evidence="4" key="2">
    <citation type="submission" date="2015-01" db="EMBL/GenBank/DDBJ databases">
        <title>Evolutionary Origins and Diversification of the Mycorrhizal Mutualists.</title>
        <authorList>
            <consortium name="DOE Joint Genome Institute"/>
            <consortium name="Mycorrhizal Genomics Consortium"/>
            <person name="Kohler A."/>
            <person name="Kuo A."/>
            <person name="Nagy L.G."/>
            <person name="Floudas D."/>
            <person name="Copeland A."/>
            <person name="Barry K.W."/>
            <person name="Cichocki N."/>
            <person name="Veneault-Fourrey C."/>
            <person name="LaButti K."/>
            <person name="Lindquist E.A."/>
            <person name="Lipzen A."/>
            <person name="Lundell T."/>
            <person name="Morin E."/>
            <person name="Murat C."/>
            <person name="Riley R."/>
            <person name="Ohm R."/>
            <person name="Sun H."/>
            <person name="Tunlid A."/>
            <person name="Henrissat B."/>
            <person name="Grigoriev I.V."/>
            <person name="Hibbett D.S."/>
            <person name="Martin F."/>
        </authorList>
    </citation>
    <scope>NUCLEOTIDE SEQUENCE [LARGE SCALE GENOMIC DNA]</scope>
    <source>
        <strain evidence="4">F 1598</strain>
    </source>
</reference>
<dbReference type="OrthoDB" id="3349377at2759"/>
<evidence type="ECO:0000313" key="3">
    <source>
        <dbReference type="EMBL" id="KIM92228.1"/>
    </source>
</evidence>
<dbReference type="Pfam" id="PF20151">
    <property type="entry name" value="DUF6533"/>
    <property type="match status" value="1"/>
</dbReference>